<organism evidence="1 2">
    <name type="scientific">Acetobacter ghanensis</name>
    <dbReference type="NCBI Taxonomy" id="431306"/>
    <lineage>
        <taxon>Bacteria</taxon>
        <taxon>Pseudomonadati</taxon>
        <taxon>Pseudomonadota</taxon>
        <taxon>Alphaproteobacteria</taxon>
        <taxon>Acetobacterales</taxon>
        <taxon>Acetobacteraceae</taxon>
        <taxon>Acetobacter</taxon>
    </lineage>
</organism>
<geneLocation type="plasmid" evidence="2">
    <name>1P</name>
</geneLocation>
<evidence type="ECO:0000313" key="2">
    <source>
        <dbReference type="Proteomes" id="UP000068250"/>
    </source>
</evidence>
<name>A0A0U4YF81_9PROT</name>
<evidence type="ECO:0000313" key="1">
    <source>
        <dbReference type="EMBL" id="CEF57319.1"/>
    </source>
</evidence>
<protein>
    <submittedName>
        <fullName evidence="1">Uncharacterized protein</fullName>
    </submittedName>
</protein>
<proteinExistence type="predicted"/>
<dbReference type="EMBL" id="LN609303">
    <property type="protein sequence ID" value="CEF57319.1"/>
    <property type="molecule type" value="Genomic_DNA"/>
</dbReference>
<dbReference type="Proteomes" id="UP000068250">
    <property type="component" value="Plasmid 1P"/>
</dbReference>
<dbReference type="AlphaFoldDB" id="A0A0U4YF81"/>
<sequence length="183" mass="20676">MGKRMCNARRLTSAGRMAPEVIPRICGQNGVQVVTALDKPGERPVSHGDAVLIGTALMRIGWPLQQLSRRSGYGRHEITRWMRQGGMPEPFRAWLIALQAVHVRYPSPLAITVRPGGNRPPLGRWGVLRIQLVIGWSERQLAGYLGEHRTALRRRLDAGETLNARESRWLELLEDGHRLYPRP</sequence>
<accession>A0A0U4YF81</accession>
<reference evidence="2" key="1">
    <citation type="submission" date="2014-09" db="EMBL/GenBank/DDBJ databases">
        <authorList>
            <person name="Illeghems K.G."/>
        </authorList>
    </citation>
    <scope>NUCLEOTIDE SEQUENCE [LARGE SCALE GENOMIC DNA]</scope>
    <source>
        <strain evidence="2">LMG 23848T</strain>
        <plasmid evidence="2">1P</plasmid>
    </source>
</reference>
<dbReference type="PATRIC" id="fig|431306.5.peg.2725"/>
<gene>
    <name evidence="1" type="ORF">AGA_1P6</name>
</gene>